<feature type="signal peptide" evidence="4">
    <location>
        <begin position="1"/>
        <end position="17"/>
    </location>
</feature>
<evidence type="ECO:0000313" key="7">
    <source>
        <dbReference type="Proteomes" id="UP000838756"/>
    </source>
</evidence>
<dbReference type="GO" id="GO:0004867">
    <property type="term" value="F:serine-type endopeptidase inhibitor activity"/>
    <property type="evidence" value="ECO:0007669"/>
    <property type="project" value="UniProtKB-KW"/>
</dbReference>
<dbReference type="PROSITE" id="PS51257">
    <property type="entry name" value="PROKAR_LIPOPROTEIN"/>
    <property type="match status" value="1"/>
</dbReference>
<proteinExistence type="inferred from homology"/>
<keyword evidence="2" id="KW-0722">Serine protease inhibitor</keyword>
<dbReference type="InterPro" id="IPR000215">
    <property type="entry name" value="Serpin_fam"/>
</dbReference>
<accession>A0A8S4R3D1</accession>
<dbReference type="OrthoDB" id="9440847at2759"/>
<reference evidence="6" key="1">
    <citation type="submission" date="2022-03" db="EMBL/GenBank/DDBJ databases">
        <authorList>
            <person name="Lindestad O."/>
        </authorList>
    </citation>
    <scope>NUCLEOTIDE SEQUENCE</scope>
</reference>
<evidence type="ECO:0000256" key="2">
    <source>
        <dbReference type="ARBA" id="ARBA00022900"/>
    </source>
</evidence>
<feature type="domain" description="Serpin" evidence="5">
    <location>
        <begin position="31"/>
        <end position="395"/>
    </location>
</feature>
<name>A0A8S4R3D1_9NEOP</name>
<dbReference type="InterPro" id="IPR042178">
    <property type="entry name" value="Serpin_sf_1"/>
</dbReference>
<sequence length="398" mass="45070">MKCLLSFFVFTIASCFAISVDFSERPRNFSIELIYHTQLEENGHVVISPFGIWSLMTGVTIGTLGKSRDQLIRAFVLPPYDDLILNGYANITKTVLDPTTKGVTLKTQNFLFLDKGFSIFENYKKKLTTDFAAMIENLDFQNPTTAARVANKIIMNSGATVSNVMRSSDFAESRMILTNVISFKGLWSSPFNTTDTVQEPFYDENKNLLGKVNMMYQRAPLPYSHIKEMKAFVLQMSYGNDDKYCMLVVLPYPKVKVTDVYKKFASVSLKDIFAKIDDDVKEFGLEDVDVKLPRFKISTNIVLNKPLNQMGVYDIFNPNKANFKRITEEEIYISAIVHKADIEVTESGTVASASTSAYFSDRISTPNFEANRPFIYFVMEKPTATVIFGGIYMKPSEF</sequence>
<dbReference type="InterPro" id="IPR042185">
    <property type="entry name" value="Serpin_sf_2"/>
</dbReference>
<feature type="chain" id="PRO_5035745012" evidence="4">
    <location>
        <begin position="18"/>
        <end position="398"/>
    </location>
</feature>
<comment type="similarity">
    <text evidence="3">Belongs to the serpin family.</text>
</comment>
<evidence type="ECO:0000256" key="4">
    <source>
        <dbReference type="SAM" id="SignalP"/>
    </source>
</evidence>
<protein>
    <submittedName>
        <fullName evidence="6">Jg2996 protein</fullName>
    </submittedName>
</protein>
<evidence type="ECO:0000256" key="3">
    <source>
        <dbReference type="RuleBase" id="RU000411"/>
    </source>
</evidence>
<evidence type="ECO:0000256" key="1">
    <source>
        <dbReference type="ARBA" id="ARBA00022690"/>
    </source>
</evidence>
<dbReference type="Gene3D" id="3.30.497.10">
    <property type="entry name" value="Antithrombin, subunit I, domain 2"/>
    <property type="match status" value="1"/>
</dbReference>
<comment type="caution">
    <text evidence="6">The sequence shown here is derived from an EMBL/GenBank/DDBJ whole genome shotgun (WGS) entry which is preliminary data.</text>
</comment>
<keyword evidence="4" id="KW-0732">Signal</keyword>
<organism evidence="6 7">
    <name type="scientific">Pararge aegeria aegeria</name>
    <dbReference type="NCBI Taxonomy" id="348720"/>
    <lineage>
        <taxon>Eukaryota</taxon>
        <taxon>Metazoa</taxon>
        <taxon>Ecdysozoa</taxon>
        <taxon>Arthropoda</taxon>
        <taxon>Hexapoda</taxon>
        <taxon>Insecta</taxon>
        <taxon>Pterygota</taxon>
        <taxon>Neoptera</taxon>
        <taxon>Endopterygota</taxon>
        <taxon>Lepidoptera</taxon>
        <taxon>Glossata</taxon>
        <taxon>Ditrysia</taxon>
        <taxon>Papilionoidea</taxon>
        <taxon>Nymphalidae</taxon>
        <taxon>Satyrinae</taxon>
        <taxon>Satyrini</taxon>
        <taxon>Parargina</taxon>
        <taxon>Pararge</taxon>
    </lineage>
</organism>
<dbReference type="EMBL" id="CAKXAJ010023958">
    <property type="protein sequence ID" value="CAH2228288.1"/>
    <property type="molecule type" value="Genomic_DNA"/>
</dbReference>
<dbReference type="GO" id="GO:0005615">
    <property type="term" value="C:extracellular space"/>
    <property type="evidence" value="ECO:0007669"/>
    <property type="project" value="InterPro"/>
</dbReference>
<dbReference type="Gene3D" id="2.30.39.10">
    <property type="entry name" value="Alpha-1-antitrypsin, domain 1"/>
    <property type="match status" value="1"/>
</dbReference>
<dbReference type="PANTHER" id="PTHR11461:SF367">
    <property type="entry name" value="GH21475P-RELATED"/>
    <property type="match status" value="1"/>
</dbReference>
<dbReference type="SUPFAM" id="SSF56574">
    <property type="entry name" value="Serpins"/>
    <property type="match status" value="1"/>
</dbReference>
<dbReference type="AlphaFoldDB" id="A0A8S4R3D1"/>
<dbReference type="SMART" id="SM00093">
    <property type="entry name" value="SERPIN"/>
    <property type="match status" value="1"/>
</dbReference>
<dbReference type="PROSITE" id="PS00284">
    <property type="entry name" value="SERPIN"/>
    <property type="match status" value="1"/>
</dbReference>
<dbReference type="InterPro" id="IPR023795">
    <property type="entry name" value="Serpin_CS"/>
</dbReference>
<keyword evidence="7" id="KW-1185">Reference proteome</keyword>
<dbReference type="InterPro" id="IPR023796">
    <property type="entry name" value="Serpin_dom"/>
</dbReference>
<dbReference type="PANTHER" id="PTHR11461">
    <property type="entry name" value="SERINE PROTEASE INHIBITOR, SERPIN"/>
    <property type="match status" value="1"/>
</dbReference>
<dbReference type="Pfam" id="PF00079">
    <property type="entry name" value="Serpin"/>
    <property type="match status" value="1"/>
</dbReference>
<gene>
    <name evidence="6" type="primary">jg2996</name>
    <name evidence="6" type="ORF">PAEG_LOCUS8273</name>
</gene>
<dbReference type="CDD" id="cd19598">
    <property type="entry name" value="serpin77Ba-like_insects"/>
    <property type="match status" value="1"/>
</dbReference>
<dbReference type="InterPro" id="IPR036186">
    <property type="entry name" value="Serpin_sf"/>
</dbReference>
<evidence type="ECO:0000313" key="6">
    <source>
        <dbReference type="EMBL" id="CAH2228288.1"/>
    </source>
</evidence>
<dbReference type="Proteomes" id="UP000838756">
    <property type="component" value="Unassembled WGS sequence"/>
</dbReference>
<evidence type="ECO:0000259" key="5">
    <source>
        <dbReference type="SMART" id="SM00093"/>
    </source>
</evidence>
<keyword evidence="1" id="KW-0646">Protease inhibitor</keyword>